<dbReference type="EMBL" id="MK072216">
    <property type="protein sequence ID" value="AYV80232.1"/>
    <property type="molecule type" value="Genomic_DNA"/>
</dbReference>
<dbReference type="InterPro" id="IPR036643">
    <property type="entry name" value="RNApol_insert_sf"/>
</dbReference>
<dbReference type="Gene3D" id="2.170.120.12">
    <property type="entry name" value="DNA-directed RNA polymerase, insert domain"/>
    <property type="match status" value="1"/>
</dbReference>
<organism evidence="1">
    <name type="scientific">Gaeavirus sp</name>
    <dbReference type="NCBI Taxonomy" id="2487767"/>
    <lineage>
        <taxon>Viruses</taxon>
        <taxon>Varidnaviria</taxon>
        <taxon>Bamfordvirae</taxon>
        <taxon>Nucleocytoviricota</taxon>
        <taxon>Megaviricetes</taxon>
        <taxon>Imitervirales</taxon>
        <taxon>Mimiviridae</taxon>
        <taxon>Klosneuvirinae</taxon>
    </lineage>
</organism>
<sequence length="129" mass="14808">MKGRLSQLPITKLNHQIKYLPQKYYKDINYADPKFERYIEDTYQINYTIRAKNNGPNPVLNVSTNDLEISINNTDTPSEDIGRVKVNTKYSEKYPILLIQLRPGEEFECSMKGVLSIGESDAIFNASNT</sequence>
<name>A0A3G4ZZB3_9VIRU</name>
<evidence type="ECO:0000313" key="1">
    <source>
        <dbReference type="EMBL" id="AYV80232.1"/>
    </source>
</evidence>
<protein>
    <submittedName>
        <fullName evidence="1">DNA directed RNA polymerase subunit L</fullName>
    </submittedName>
</protein>
<accession>A0A3G4ZZB3</accession>
<proteinExistence type="predicted"/>
<gene>
    <name evidence="1" type="ORF">Gaeavirus18_9</name>
</gene>
<reference evidence="1" key="1">
    <citation type="submission" date="2018-10" db="EMBL/GenBank/DDBJ databases">
        <title>Hidden diversity of soil giant viruses.</title>
        <authorList>
            <person name="Schulz F."/>
            <person name="Alteio L."/>
            <person name="Goudeau D."/>
            <person name="Ryan E.M."/>
            <person name="Malmstrom R.R."/>
            <person name="Blanchard J."/>
            <person name="Woyke T."/>
        </authorList>
    </citation>
    <scope>NUCLEOTIDE SEQUENCE</scope>
    <source>
        <strain evidence="1">GAV1</strain>
    </source>
</reference>
<feature type="non-terminal residue" evidence="1">
    <location>
        <position position="129"/>
    </location>
</feature>